<evidence type="ECO:0000313" key="2">
    <source>
        <dbReference type="Proteomes" id="UP000177747"/>
    </source>
</evidence>
<dbReference type="EMBL" id="MFBU01000005">
    <property type="protein sequence ID" value="OGE07651.1"/>
    <property type="molecule type" value="Genomic_DNA"/>
</dbReference>
<accession>A0A1F5HU07</accession>
<comment type="caution">
    <text evidence="1">The sequence shown here is derived from an EMBL/GenBank/DDBJ whole genome shotgun (WGS) entry which is preliminary data.</text>
</comment>
<dbReference type="AlphaFoldDB" id="A0A1F5HU07"/>
<dbReference type="STRING" id="1797731.A2W70_02605"/>
<proteinExistence type="predicted"/>
<organism evidence="1 2">
    <name type="scientific">Candidatus Curtissbacteria bacterium RIFCSPLOWO2_02_41_11</name>
    <dbReference type="NCBI Taxonomy" id="1797731"/>
    <lineage>
        <taxon>Bacteria</taxon>
        <taxon>Candidatus Curtissiibacteriota</taxon>
    </lineage>
</organism>
<name>A0A1F5HU07_9BACT</name>
<dbReference type="Proteomes" id="UP000177747">
    <property type="component" value="Unassembled WGS sequence"/>
</dbReference>
<reference evidence="1 2" key="1">
    <citation type="journal article" date="2016" name="Nat. Commun.">
        <title>Thousands of microbial genomes shed light on interconnected biogeochemical processes in an aquifer system.</title>
        <authorList>
            <person name="Anantharaman K."/>
            <person name="Brown C.T."/>
            <person name="Hug L.A."/>
            <person name="Sharon I."/>
            <person name="Castelle C.J."/>
            <person name="Probst A.J."/>
            <person name="Thomas B.C."/>
            <person name="Singh A."/>
            <person name="Wilkins M.J."/>
            <person name="Karaoz U."/>
            <person name="Brodie E.L."/>
            <person name="Williams K.H."/>
            <person name="Hubbard S.S."/>
            <person name="Banfield J.F."/>
        </authorList>
    </citation>
    <scope>NUCLEOTIDE SEQUENCE [LARGE SCALE GENOMIC DNA]</scope>
</reference>
<protein>
    <submittedName>
        <fullName evidence="1">Uncharacterized protein</fullName>
    </submittedName>
</protein>
<gene>
    <name evidence="1" type="ORF">A2W70_02605</name>
</gene>
<sequence>MQDRDLGQNISPKKHRPFPLVIPPALAAVALTAAACGFGGEEKGQGPQPSPVLPVVPEASVAPEFSPTAILILELTPTAVVQAPPPFPVETQRNPPEKPVVTAAAELLPTVDAIADLIRRGHQDIIFTEGQTKYYEGPEQVIQSLLNCGGPDPLILPYTFSDPEDAFVKSDDPVYFASVLGECDVVGEATKQWYQLTGKEEFLKANRLMRVYHKARFEQVIAEDPGLQSWYPAADWDFIDQELYIPLADQ</sequence>
<evidence type="ECO:0000313" key="1">
    <source>
        <dbReference type="EMBL" id="OGE07651.1"/>
    </source>
</evidence>